<protein>
    <submittedName>
        <fullName evidence="1">Uncharacterized protein</fullName>
    </submittedName>
</protein>
<evidence type="ECO:0000313" key="1">
    <source>
        <dbReference type="EMBL" id="KAI8558058.1"/>
    </source>
</evidence>
<dbReference type="Proteomes" id="UP001062846">
    <property type="component" value="Chromosome 4"/>
</dbReference>
<organism evidence="1 2">
    <name type="scientific">Rhododendron molle</name>
    <name type="common">Chinese azalea</name>
    <name type="synonym">Azalea mollis</name>
    <dbReference type="NCBI Taxonomy" id="49168"/>
    <lineage>
        <taxon>Eukaryota</taxon>
        <taxon>Viridiplantae</taxon>
        <taxon>Streptophyta</taxon>
        <taxon>Embryophyta</taxon>
        <taxon>Tracheophyta</taxon>
        <taxon>Spermatophyta</taxon>
        <taxon>Magnoliopsida</taxon>
        <taxon>eudicotyledons</taxon>
        <taxon>Gunneridae</taxon>
        <taxon>Pentapetalae</taxon>
        <taxon>asterids</taxon>
        <taxon>Ericales</taxon>
        <taxon>Ericaceae</taxon>
        <taxon>Ericoideae</taxon>
        <taxon>Rhodoreae</taxon>
        <taxon>Rhododendron</taxon>
    </lineage>
</organism>
<sequence length="295" mass="34172">MASKGLKARKKERIAKRNAITLYSQKKNDKFVVSHHRTLPELKRNLDSEIRPWSDLPPEILASEVIPRLSSFDQIHFRSVCKNWGRLLPPPPIPIHEDDNVEKLPWLLNYHWNDDAFLLDEPMVLVCKLFDPSHHKLPYSVDQVIGQDNRGRYVPKIRASNHDWLLFLRQKPPALESVTSYFLFSPFTKQIISLPDLNHGIQGDCRVHVAAFSSDPYSPDCVFFVVRDYYYCRTISTCRPRDMSWTTQAFERQPYDLQGMVFAGGFLYCLFSVMGILQHLVLPTANGVLFLLTQI</sequence>
<gene>
    <name evidence="1" type="ORF">RHMOL_Rhmol04G0059000</name>
</gene>
<name>A0ACC0NZP7_RHOML</name>
<accession>A0ACC0NZP7</accession>
<dbReference type="EMBL" id="CM046391">
    <property type="protein sequence ID" value="KAI8558058.1"/>
    <property type="molecule type" value="Genomic_DNA"/>
</dbReference>
<evidence type="ECO:0000313" key="2">
    <source>
        <dbReference type="Proteomes" id="UP001062846"/>
    </source>
</evidence>
<comment type="caution">
    <text evidence="1">The sequence shown here is derived from an EMBL/GenBank/DDBJ whole genome shotgun (WGS) entry which is preliminary data.</text>
</comment>
<proteinExistence type="predicted"/>
<keyword evidence="2" id="KW-1185">Reference proteome</keyword>
<reference evidence="1" key="1">
    <citation type="submission" date="2022-02" db="EMBL/GenBank/DDBJ databases">
        <title>Plant Genome Project.</title>
        <authorList>
            <person name="Zhang R.-G."/>
        </authorList>
    </citation>
    <scope>NUCLEOTIDE SEQUENCE</scope>
    <source>
        <strain evidence="1">AT1</strain>
    </source>
</reference>